<dbReference type="EMBL" id="JBAKIA010000011">
    <property type="protein sequence ID" value="MEJ8475438.1"/>
    <property type="molecule type" value="Genomic_DNA"/>
</dbReference>
<gene>
    <name evidence="2" type="ORF">V6575_15185</name>
</gene>
<feature type="transmembrane region" description="Helical" evidence="1">
    <location>
        <begin position="100"/>
        <end position="121"/>
    </location>
</feature>
<accession>A0ABU8TNP6</accession>
<evidence type="ECO:0000256" key="1">
    <source>
        <dbReference type="SAM" id="Phobius"/>
    </source>
</evidence>
<evidence type="ECO:0000313" key="3">
    <source>
        <dbReference type="Proteomes" id="UP001385499"/>
    </source>
</evidence>
<reference evidence="2 3" key="1">
    <citation type="submission" date="2024-02" db="EMBL/GenBank/DDBJ databases">
        <title>Roseibium algae sp. nov., isolated from marine alga (Grateloupia sp.), showing potential in myo-inositol conversion.</title>
        <authorList>
            <person name="Wang Y."/>
        </authorList>
    </citation>
    <scope>NUCLEOTIDE SEQUENCE [LARGE SCALE GENOMIC DNA]</scope>
    <source>
        <strain evidence="2 3">H3510</strain>
    </source>
</reference>
<organism evidence="2 3">
    <name type="scientific">Roseibium algae</name>
    <dbReference type="NCBI Taxonomy" id="3123038"/>
    <lineage>
        <taxon>Bacteria</taxon>
        <taxon>Pseudomonadati</taxon>
        <taxon>Pseudomonadota</taxon>
        <taxon>Alphaproteobacteria</taxon>
        <taxon>Hyphomicrobiales</taxon>
        <taxon>Stappiaceae</taxon>
        <taxon>Roseibium</taxon>
    </lineage>
</organism>
<dbReference type="Proteomes" id="UP001385499">
    <property type="component" value="Unassembled WGS sequence"/>
</dbReference>
<dbReference type="Pfam" id="PF19911">
    <property type="entry name" value="DUF6384"/>
    <property type="match status" value="1"/>
</dbReference>
<evidence type="ECO:0000313" key="2">
    <source>
        <dbReference type="EMBL" id="MEJ8475438.1"/>
    </source>
</evidence>
<protein>
    <submittedName>
        <fullName evidence="2">DUF6384 family protein</fullName>
    </submittedName>
</protein>
<keyword evidence="1" id="KW-0812">Transmembrane</keyword>
<dbReference type="RefSeq" id="WP_340275524.1">
    <property type="nucleotide sequence ID" value="NZ_JBAKIA010000011.1"/>
</dbReference>
<keyword evidence="3" id="KW-1185">Reference proteome</keyword>
<name>A0ABU8TNP6_9HYPH</name>
<sequence length="309" mass="33844">MAEKAEAPLDDLMMAMDVVDTLRHDESVVMKELGAQDRDAGMIDRLREIYASQGIEVPDHILQSGVEGLKEDRFVYAPPASGFQRMLALVYVSRLRWSKWAAGVLLVVVIAVAAWQFLIIAPRERAAAALKIELAEQLPARLATLGERIAALAQDPDVKSDAARIQADGLIAAKDGDADAARKSVTDLTQLASDLSAVFTVRIVSRPGTPTGVTRIPDVNRKVNNYYLVVEALDPDGKAISRKVLSEEDSKSKDVTIWAQRVSKGLFDQVRNDKKDDGIVQKALIGTKERGQRDVDWTTGVQDGAITKW</sequence>
<dbReference type="InterPro" id="IPR045964">
    <property type="entry name" value="DUF6384"/>
</dbReference>
<proteinExistence type="predicted"/>
<keyword evidence="1" id="KW-0472">Membrane</keyword>
<keyword evidence="1" id="KW-1133">Transmembrane helix</keyword>
<comment type="caution">
    <text evidence="2">The sequence shown here is derived from an EMBL/GenBank/DDBJ whole genome shotgun (WGS) entry which is preliminary data.</text>
</comment>